<dbReference type="EMBL" id="ML993639">
    <property type="protein sequence ID" value="KAF2159345.1"/>
    <property type="molecule type" value="Genomic_DNA"/>
</dbReference>
<organism evidence="2 3">
    <name type="scientific">Zasmidium cellare ATCC 36951</name>
    <dbReference type="NCBI Taxonomy" id="1080233"/>
    <lineage>
        <taxon>Eukaryota</taxon>
        <taxon>Fungi</taxon>
        <taxon>Dikarya</taxon>
        <taxon>Ascomycota</taxon>
        <taxon>Pezizomycotina</taxon>
        <taxon>Dothideomycetes</taxon>
        <taxon>Dothideomycetidae</taxon>
        <taxon>Mycosphaerellales</taxon>
        <taxon>Mycosphaerellaceae</taxon>
        <taxon>Zasmidium</taxon>
    </lineage>
</organism>
<keyword evidence="1" id="KW-0472">Membrane</keyword>
<evidence type="ECO:0000313" key="3">
    <source>
        <dbReference type="Proteomes" id="UP000799537"/>
    </source>
</evidence>
<accession>A0A6A6BXB2</accession>
<dbReference type="OrthoDB" id="1046782at2759"/>
<keyword evidence="1" id="KW-0812">Transmembrane</keyword>
<protein>
    <submittedName>
        <fullName evidence="2">Uncharacterized protein</fullName>
    </submittedName>
</protein>
<dbReference type="RefSeq" id="XP_033660234.1">
    <property type="nucleotide sequence ID" value="XM_033809817.1"/>
</dbReference>
<dbReference type="AlphaFoldDB" id="A0A6A6BXB2"/>
<feature type="transmembrane region" description="Helical" evidence="1">
    <location>
        <begin position="388"/>
        <end position="408"/>
    </location>
</feature>
<keyword evidence="3" id="KW-1185">Reference proteome</keyword>
<dbReference type="Proteomes" id="UP000799537">
    <property type="component" value="Unassembled WGS sequence"/>
</dbReference>
<dbReference type="GeneID" id="54563089"/>
<evidence type="ECO:0000313" key="2">
    <source>
        <dbReference type="EMBL" id="KAF2159345.1"/>
    </source>
</evidence>
<evidence type="ECO:0000256" key="1">
    <source>
        <dbReference type="SAM" id="Phobius"/>
    </source>
</evidence>
<sequence length="452" mass="51218">MLDIFREAPLLASPDGLRGGHFIALDARKYKQPSAIQTYDLATTFLSNGEVEDWAIQKGRFAPPSPPLNADEELEGGLRMLFAQPQSSFRSTIPEVLTKSTVLDALNLPASTIASLQLAGGTFSVHTIPEGSQVDECERLSIVFRSPQKWECTVGGLAMSHDFKTGVTTALNIGYAFDLNQCVDSSSSLPDALTKFISRVEKCQSLWPHPLFLPNLFRVQHVLRVSNFIMQDLDRQVIRLEYCVGVTKAGRSNKPHLDFPEDEDLAERQKLYIGDQLQRDNARRLMEDINDLTTKLEFTKMSASWDQHFAVFVLELLADSRRLADYRGISAAAFRETLEYVRNYSQSLCDVVQSHHARMQLQLNITLLGMDMFSWRFGQDNRVAKDFWVYWAVAIPLTIVTLSGWALWWRIEKRRFELDVQKAAQQQRKSSKWQRDGMVDGLKSHVVGIGGK</sequence>
<name>A0A6A6BXB2_ZASCE</name>
<proteinExistence type="predicted"/>
<keyword evidence="1" id="KW-1133">Transmembrane helix</keyword>
<gene>
    <name evidence="2" type="ORF">M409DRAFT_30222</name>
</gene>
<reference evidence="2" key="1">
    <citation type="journal article" date="2020" name="Stud. Mycol.">
        <title>101 Dothideomycetes genomes: a test case for predicting lifestyles and emergence of pathogens.</title>
        <authorList>
            <person name="Haridas S."/>
            <person name="Albert R."/>
            <person name="Binder M."/>
            <person name="Bloem J."/>
            <person name="Labutti K."/>
            <person name="Salamov A."/>
            <person name="Andreopoulos B."/>
            <person name="Baker S."/>
            <person name="Barry K."/>
            <person name="Bills G."/>
            <person name="Bluhm B."/>
            <person name="Cannon C."/>
            <person name="Castanera R."/>
            <person name="Culley D."/>
            <person name="Daum C."/>
            <person name="Ezra D."/>
            <person name="Gonzalez J."/>
            <person name="Henrissat B."/>
            <person name="Kuo A."/>
            <person name="Liang C."/>
            <person name="Lipzen A."/>
            <person name="Lutzoni F."/>
            <person name="Magnuson J."/>
            <person name="Mondo S."/>
            <person name="Nolan M."/>
            <person name="Ohm R."/>
            <person name="Pangilinan J."/>
            <person name="Park H.-J."/>
            <person name="Ramirez L."/>
            <person name="Alfaro M."/>
            <person name="Sun H."/>
            <person name="Tritt A."/>
            <person name="Yoshinaga Y."/>
            <person name="Zwiers L.-H."/>
            <person name="Turgeon B."/>
            <person name="Goodwin S."/>
            <person name="Spatafora J."/>
            <person name="Crous P."/>
            <person name="Grigoriev I."/>
        </authorList>
    </citation>
    <scope>NUCLEOTIDE SEQUENCE</scope>
    <source>
        <strain evidence="2">ATCC 36951</strain>
    </source>
</reference>